<evidence type="ECO:0008006" key="4">
    <source>
        <dbReference type="Google" id="ProtNLM"/>
    </source>
</evidence>
<dbReference type="SUPFAM" id="SSF47954">
    <property type="entry name" value="Cyclin-like"/>
    <property type="match status" value="1"/>
</dbReference>
<feature type="region of interest" description="Disordered" evidence="1">
    <location>
        <begin position="334"/>
        <end position="366"/>
    </location>
</feature>
<name>A0A8H6WQ08_MYCCL</name>
<evidence type="ECO:0000313" key="2">
    <source>
        <dbReference type="EMBL" id="KAF7322863.1"/>
    </source>
</evidence>
<feature type="compositionally biased region" description="Basic and acidic residues" evidence="1">
    <location>
        <begin position="334"/>
        <end position="345"/>
    </location>
</feature>
<proteinExistence type="predicted"/>
<dbReference type="Gene3D" id="1.10.472.10">
    <property type="entry name" value="Cyclin-like"/>
    <property type="match status" value="1"/>
</dbReference>
<dbReference type="InterPro" id="IPR036915">
    <property type="entry name" value="Cyclin-like_sf"/>
</dbReference>
<organism evidence="2 3">
    <name type="scientific">Mycena chlorophos</name>
    <name type="common">Agaric fungus</name>
    <name type="synonym">Agaricus chlorophos</name>
    <dbReference type="NCBI Taxonomy" id="658473"/>
    <lineage>
        <taxon>Eukaryota</taxon>
        <taxon>Fungi</taxon>
        <taxon>Dikarya</taxon>
        <taxon>Basidiomycota</taxon>
        <taxon>Agaricomycotina</taxon>
        <taxon>Agaricomycetes</taxon>
        <taxon>Agaricomycetidae</taxon>
        <taxon>Agaricales</taxon>
        <taxon>Marasmiineae</taxon>
        <taxon>Mycenaceae</taxon>
        <taxon>Mycena</taxon>
    </lineage>
</organism>
<comment type="caution">
    <text evidence="2">The sequence shown here is derived from an EMBL/GenBank/DDBJ whole genome shotgun (WGS) entry which is preliminary data.</text>
</comment>
<dbReference type="AlphaFoldDB" id="A0A8H6WQ08"/>
<gene>
    <name evidence="2" type="ORF">HMN09_00065700</name>
</gene>
<dbReference type="Proteomes" id="UP000613580">
    <property type="component" value="Unassembled WGS sequence"/>
</dbReference>
<keyword evidence="3" id="KW-1185">Reference proteome</keyword>
<dbReference type="CDD" id="cd00043">
    <property type="entry name" value="CYCLIN_SF"/>
    <property type="match status" value="1"/>
</dbReference>
<dbReference type="EMBL" id="JACAZE010000001">
    <property type="protein sequence ID" value="KAF7322863.1"/>
    <property type="molecule type" value="Genomic_DNA"/>
</dbReference>
<protein>
    <recommendedName>
        <fullName evidence="4">TFIIB-type domain-containing protein</fullName>
    </recommendedName>
</protein>
<reference evidence="2" key="1">
    <citation type="submission" date="2020-05" db="EMBL/GenBank/DDBJ databases">
        <title>Mycena genomes resolve the evolution of fungal bioluminescence.</title>
        <authorList>
            <person name="Tsai I.J."/>
        </authorList>
    </citation>
    <scope>NUCLEOTIDE SEQUENCE</scope>
    <source>
        <strain evidence="2">110903Hualien_Pintung</strain>
    </source>
</reference>
<evidence type="ECO:0000256" key="1">
    <source>
        <dbReference type="SAM" id="MobiDB-lite"/>
    </source>
</evidence>
<accession>A0A8H6WQ08</accession>
<evidence type="ECO:0000313" key="3">
    <source>
        <dbReference type="Proteomes" id="UP000613580"/>
    </source>
</evidence>
<dbReference type="OrthoDB" id="2527864at2759"/>
<sequence>MGPPCTQCGVATVHDSDVGYVCPACGNILDPGRVVLAADDGPPTLADTLLSGGLKNARGRYIAGADQEARTRKNMLEMHRFIKNLSRAALVSGLSDRACNLFEQAMGTGHYRWGRTAKLVAGACISIALRLSSRPELFVELSQLLGEKTTALTSTFSSVISALKMDPLPSSEPKSHLQTLQEHLHAALDSADSGLPSALISTLKPLPSNAVSATAMALSDLLVSSTTPSAVAHLPTAPTACAVLLWAIEAELRTSLAQVGELAALLARKYNASKPVVMNRYKTIQDELIARIDKVDWLDHYEPNSGKAGRAKIPRRTVAARGLKAIIELERETRREEFSGDTREGDNDDLDGVGDTDRPRKRRRPHALRDATRFLCNPLVGPIPACLVGPPSDDSPLLPLPTYLLTSPILMRRDNLPTRLQLLAASRGGVGSDEIHEDELFDDDELDKIFRPEEEAEGDLRKFYGWEPKAERLAALDAFEPPRKLKRTDGQPRKSSRINAESVARFMADDKPEDGMDLDDLILFEEDQRLIIEENGDFTNTFMGLSRSMLAEDEYIDDVYTHDVP</sequence>